<dbReference type="RefSeq" id="WP_234861941.1">
    <property type="nucleotide sequence ID" value="NZ_JAKEVZ010000009.1"/>
</dbReference>
<gene>
    <name evidence="1" type="ORF">L0U89_13140</name>
</gene>
<dbReference type="Proteomes" id="UP001201449">
    <property type="component" value="Unassembled WGS sequence"/>
</dbReference>
<accession>A0ABS9BXJ8</accession>
<protein>
    <recommendedName>
        <fullName evidence="3">Lipoprotein</fullName>
    </recommendedName>
</protein>
<keyword evidence="2" id="KW-1185">Reference proteome</keyword>
<organism evidence="1 2">
    <name type="scientific">Mariniradius sediminis</name>
    <dbReference type="NCBI Taxonomy" id="2909237"/>
    <lineage>
        <taxon>Bacteria</taxon>
        <taxon>Pseudomonadati</taxon>
        <taxon>Bacteroidota</taxon>
        <taxon>Cytophagia</taxon>
        <taxon>Cytophagales</taxon>
        <taxon>Cyclobacteriaceae</taxon>
        <taxon>Mariniradius</taxon>
    </lineage>
</organism>
<evidence type="ECO:0000313" key="2">
    <source>
        <dbReference type="Proteomes" id="UP001201449"/>
    </source>
</evidence>
<reference evidence="1 2" key="1">
    <citation type="submission" date="2022-01" db="EMBL/GenBank/DDBJ databases">
        <title>Mariniradius saccharolyticus sp. nov., isolated from sediment of a river.</title>
        <authorList>
            <person name="Liu H."/>
        </authorList>
    </citation>
    <scope>NUCLEOTIDE SEQUENCE [LARGE SCALE GENOMIC DNA]</scope>
    <source>
        <strain evidence="1 2">RY-2</strain>
    </source>
</reference>
<evidence type="ECO:0008006" key="3">
    <source>
        <dbReference type="Google" id="ProtNLM"/>
    </source>
</evidence>
<dbReference type="PROSITE" id="PS51257">
    <property type="entry name" value="PROKAR_LIPOPROTEIN"/>
    <property type="match status" value="1"/>
</dbReference>
<name>A0ABS9BXJ8_9BACT</name>
<sequence>MKRLILLIVSASLASCGGFDAFKRHDHLSSVVQRSYSNQELVLADYFFCAHQRQSVLAFRVFEKMELDADSLMGLFQTGLSNQGVRLRVDKGQNRATSLLCDREVISLKRMKKDFLTEADLGDQGTRYLVPVVNFADIYRFTGYVTSGGMWGDSGYMRFTSLSILIIVVENGKVIYADSRSYASERSWANTLEGVKAIPPAIEVRKEHIDELVRRGMRRYVRRLEK</sequence>
<proteinExistence type="predicted"/>
<comment type="caution">
    <text evidence="1">The sequence shown here is derived from an EMBL/GenBank/DDBJ whole genome shotgun (WGS) entry which is preliminary data.</text>
</comment>
<evidence type="ECO:0000313" key="1">
    <source>
        <dbReference type="EMBL" id="MCF1752014.1"/>
    </source>
</evidence>
<dbReference type="EMBL" id="JAKEVZ010000009">
    <property type="protein sequence ID" value="MCF1752014.1"/>
    <property type="molecule type" value="Genomic_DNA"/>
</dbReference>